<comment type="caution">
    <text evidence="3">The sequence shown here is derived from an EMBL/GenBank/DDBJ whole genome shotgun (WGS) entry which is preliminary data.</text>
</comment>
<dbReference type="Gene3D" id="1.25.10.10">
    <property type="entry name" value="Leucine-rich Repeat Variant"/>
    <property type="match status" value="1"/>
</dbReference>
<dbReference type="Proteomes" id="UP001610432">
    <property type="component" value="Unassembled WGS sequence"/>
</dbReference>
<reference evidence="3 4" key="1">
    <citation type="submission" date="2024-07" db="EMBL/GenBank/DDBJ databases">
        <title>Section-level genome sequencing and comparative genomics of Aspergillus sections Usti and Cavernicolus.</title>
        <authorList>
            <consortium name="Lawrence Berkeley National Laboratory"/>
            <person name="Nybo J.L."/>
            <person name="Vesth T.C."/>
            <person name="Theobald S."/>
            <person name="Frisvad J.C."/>
            <person name="Larsen T.O."/>
            <person name="Kjaerboelling I."/>
            <person name="Rothschild-Mancinelli K."/>
            <person name="Lyhne E.K."/>
            <person name="Kogle M.E."/>
            <person name="Barry K."/>
            <person name="Clum A."/>
            <person name="Na H."/>
            <person name="Ledsgaard L."/>
            <person name="Lin J."/>
            <person name="Lipzen A."/>
            <person name="Kuo A."/>
            <person name="Riley R."/>
            <person name="Mondo S."/>
            <person name="Labutti K."/>
            <person name="Haridas S."/>
            <person name="Pangalinan J."/>
            <person name="Salamov A.A."/>
            <person name="Simmons B.A."/>
            <person name="Magnuson J.K."/>
            <person name="Chen J."/>
            <person name="Drula E."/>
            <person name="Henrissat B."/>
            <person name="Wiebenga A."/>
            <person name="Lubbers R.J."/>
            <person name="Gomes A.C."/>
            <person name="Macurrencykelacurrency M.R."/>
            <person name="Stajich J."/>
            <person name="Grigoriev I.V."/>
            <person name="Mortensen U.H."/>
            <person name="De Vries R.P."/>
            <person name="Baker S.E."/>
            <person name="Andersen M.R."/>
        </authorList>
    </citation>
    <scope>NUCLEOTIDE SEQUENCE [LARGE SCALE GENOMIC DNA]</scope>
    <source>
        <strain evidence="3 4">CBS 449.75</strain>
    </source>
</reference>
<keyword evidence="4" id="KW-1185">Reference proteome</keyword>
<dbReference type="InterPro" id="IPR053137">
    <property type="entry name" value="NLR-like"/>
</dbReference>
<evidence type="ECO:0000313" key="4">
    <source>
        <dbReference type="Proteomes" id="UP001610432"/>
    </source>
</evidence>
<organism evidence="3 4">
    <name type="scientific">Aspergillus lucknowensis</name>
    <dbReference type="NCBI Taxonomy" id="176173"/>
    <lineage>
        <taxon>Eukaryota</taxon>
        <taxon>Fungi</taxon>
        <taxon>Dikarya</taxon>
        <taxon>Ascomycota</taxon>
        <taxon>Pezizomycotina</taxon>
        <taxon>Eurotiomycetes</taxon>
        <taxon>Eurotiomycetidae</taxon>
        <taxon>Eurotiales</taxon>
        <taxon>Aspergillaceae</taxon>
        <taxon>Aspergillus</taxon>
        <taxon>Aspergillus subgen. Nidulantes</taxon>
    </lineage>
</organism>
<dbReference type="InterPro" id="IPR016024">
    <property type="entry name" value="ARM-type_fold"/>
</dbReference>
<dbReference type="GeneID" id="98149312"/>
<dbReference type="InterPro" id="IPR000845">
    <property type="entry name" value="Nucleoside_phosphorylase_d"/>
</dbReference>
<feature type="domain" description="Nucleoside phosphorylase" evidence="1">
    <location>
        <begin position="14"/>
        <end position="295"/>
    </location>
</feature>
<dbReference type="InterPro" id="IPR010472">
    <property type="entry name" value="FH3_dom"/>
</dbReference>
<evidence type="ECO:0000259" key="2">
    <source>
        <dbReference type="Pfam" id="PF06367"/>
    </source>
</evidence>
<gene>
    <name evidence="3" type="ORF">BJX67DRAFT_387610</name>
</gene>
<evidence type="ECO:0000313" key="3">
    <source>
        <dbReference type="EMBL" id="KAL2867675.1"/>
    </source>
</evidence>
<feature type="domain" description="Formin FH3" evidence="2">
    <location>
        <begin position="572"/>
        <end position="648"/>
    </location>
</feature>
<dbReference type="Pfam" id="PF01048">
    <property type="entry name" value="PNP_UDP_1"/>
    <property type="match status" value="1"/>
</dbReference>
<dbReference type="SUPFAM" id="SSF53167">
    <property type="entry name" value="Purine and uridine phosphorylases"/>
    <property type="match status" value="1"/>
</dbReference>
<protein>
    <submittedName>
        <fullName evidence="3">Nucleoside phosphorylase domain-containing protein</fullName>
    </submittedName>
</protein>
<dbReference type="SUPFAM" id="SSF48371">
    <property type="entry name" value="ARM repeat"/>
    <property type="match status" value="1"/>
</dbReference>
<dbReference type="InterPro" id="IPR035994">
    <property type="entry name" value="Nucleoside_phosphorylase_sf"/>
</dbReference>
<dbReference type="PANTHER" id="PTHR46082:SF11">
    <property type="entry name" value="AAA+ ATPASE DOMAIN-CONTAINING PROTEIN-RELATED"/>
    <property type="match status" value="1"/>
</dbReference>
<name>A0ABR4LT29_9EURO</name>
<evidence type="ECO:0000259" key="1">
    <source>
        <dbReference type="Pfam" id="PF01048"/>
    </source>
</evidence>
<dbReference type="Gene3D" id="3.40.50.1580">
    <property type="entry name" value="Nucleoside phosphorylase domain"/>
    <property type="match status" value="1"/>
</dbReference>
<dbReference type="InterPro" id="IPR011989">
    <property type="entry name" value="ARM-like"/>
</dbReference>
<sequence length="652" mass="71034">MMGPRRFQPEDYTVGWVTALPVELAAASEMLDEEHPELPHDPNDNSIYTLGRVGRHNVVIACLPAGQFGTTSATTVAVRMKVKFPAVRFGLMVGVGGGVPGSADIRLGDVVVSQPSAEHGGVVQYDSGTATASGFRRKGFLNAPPPILLNALSKLRANHLRHRSQLSEHLSAFGHLPRFQCANAGADKLFLSTYNHTGGPTCEACDERHLVVRTPRESQNIEIHYGTIASGNQVIRDSITRDQLSAELGNVLCFEMEAAGLMNSFPCIVIRGICDYADTHKNKRWQPYAAATAAAYAKDLLSVIPATDVTEAPTMQSTMRPSHHGQSVHVANRSLDAHKTQGRYGVSNTTDIIKLSQAAYSLFSTLRGSGEAPSTVIELADGLFGLYCSLSHLSQYIRQGLSSAGTTKLQTSNIFKRSDVLILRCGFILDEIQRSLDERELPGALASDTTAYLKGVIAQLQAEVEWCLSSIDIFLDGLLRQNPSSPTKTDVDNSSSIQRVDGASEVRRTDMISMAYGSARNTAVSRNQIVLPSMPSVSPGSMEVHAFSHSTSPRVWIRTLQSQLDAWESTAVKSSREKRARQNYALNALISLNSHIASIGDIYSRHRVRKELEHHGLTDVIEKMKAVVGNLVMLEKQLEVYLDDKADDSVVS</sequence>
<proteinExistence type="predicted"/>
<accession>A0ABR4LT29</accession>
<dbReference type="PANTHER" id="PTHR46082">
    <property type="entry name" value="ATP/GTP-BINDING PROTEIN-RELATED"/>
    <property type="match status" value="1"/>
</dbReference>
<dbReference type="EMBL" id="JBFXLQ010000017">
    <property type="protein sequence ID" value="KAL2867675.1"/>
    <property type="molecule type" value="Genomic_DNA"/>
</dbReference>
<dbReference type="RefSeq" id="XP_070886654.1">
    <property type="nucleotide sequence ID" value="XM_071034240.1"/>
</dbReference>
<dbReference type="Pfam" id="PF06367">
    <property type="entry name" value="Drf_FH3"/>
    <property type="match status" value="1"/>
</dbReference>